<dbReference type="InterPro" id="IPR036386">
    <property type="entry name" value="HscB_C_sf"/>
</dbReference>
<evidence type="ECO:0000313" key="4">
    <source>
        <dbReference type="EMBL" id="CAD8605634.1"/>
    </source>
</evidence>
<gene>
    <name evidence="4" type="ORF">CPEL01642_LOCUS8969</name>
</gene>
<dbReference type="Pfam" id="PF00226">
    <property type="entry name" value="DnaJ"/>
    <property type="match status" value="1"/>
</dbReference>
<feature type="domain" description="J" evidence="3">
    <location>
        <begin position="45"/>
        <end position="119"/>
    </location>
</feature>
<dbReference type="GO" id="GO:0044571">
    <property type="term" value="P:[2Fe-2S] cluster assembly"/>
    <property type="evidence" value="ECO:0007669"/>
    <property type="project" value="InterPro"/>
</dbReference>
<dbReference type="InterPro" id="IPR001623">
    <property type="entry name" value="DnaJ_domain"/>
</dbReference>
<dbReference type="GO" id="GO:0001671">
    <property type="term" value="F:ATPase activator activity"/>
    <property type="evidence" value="ECO:0007669"/>
    <property type="project" value="InterPro"/>
</dbReference>
<dbReference type="Gene3D" id="1.10.287.110">
    <property type="entry name" value="DnaJ domain"/>
    <property type="match status" value="1"/>
</dbReference>
<dbReference type="GO" id="GO:0051259">
    <property type="term" value="P:protein complex oligomerization"/>
    <property type="evidence" value="ECO:0007669"/>
    <property type="project" value="InterPro"/>
</dbReference>
<evidence type="ECO:0000256" key="1">
    <source>
        <dbReference type="ARBA" id="ARBA00010476"/>
    </source>
</evidence>
<dbReference type="InterPro" id="IPR036869">
    <property type="entry name" value="J_dom_sf"/>
</dbReference>
<dbReference type="CDD" id="cd06257">
    <property type="entry name" value="DnaJ"/>
    <property type="match status" value="1"/>
</dbReference>
<organism evidence="4">
    <name type="scientific">Coccolithus braarudii</name>
    <dbReference type="NCBI Taxonomy" id="221442"/>
    <lineage>
        <taxon>Eukaryota</taxon>
        <taxon>Haptista</taxon>
        <taxon>Haptophyta</taxon>
        <taxon>Prymnesiophyceae</taxon>
        <taxon>Coccolithales</taxon>
        <taxon>Coccolithaceae</taxon>
        <taxon>Coccolithus</taxon>
    </lineage>
</organism>
<reference evidence="4" key="1">
    <citation type="submission" date="2021-01" db="EMBL/GenBank/DDBJ databases">
        <authorList>
            <person name="Corre E."/>
            <person name="Pelletier E."/>
            <person name="Niang G."/>
            <person name="Scheremetjew M."/>
            <person name="Finn R."/>
            <person name="Kale V."/>
            <person name="Holt S."/>
            <person name="Cochrane G."/>
            <person name="Meng A."/>
            <person name="Brown T."/>
            <person name="Cohen L."/>
        </authorList>
    </citation>
    <scope>NUCLEOTIDE SEQUENCE</scope>
    <source>
        <strain evidence="4">PLY182g</strain>
    </source>
</reference>
<dbReference type="PANTHER" id="PTHR14021:SF15">
    <property type="entry name" value="IRON-SULFUR CLUSTER CO-CHAPERONE PROTEIN HSCB"/>
    <property type="match status" value="1"/>
</dbReference>
<dbReference type="AlphaFoldDB" id="A0A7S0PZT3"/>
<dbReference type="SMART" id="SM00271">
    <property type="entry name" value="DnaJ"/>
    <property type="match status" value="1"/>
</dbReference>
<dbReference type="Gene3D" id="1.20.1280.20">
    <property type="entry name" value="HscB, C-terminal domain"/>
    <property type="match status" value="1"/>
</dbReference>
<dbReference type="Pfam" id="PF07743">
    <property type="entry name" value="HSCB_C"/>
    <property type="match status" value="1"/>
</dbReference>
<dbReference type="SUPFAM" id="SSF46565">
    <property type="entry name" value="Chaperone J-domain"/>
    <property type="match status" value="1"/>
</dbReference>
<dbReference type="PROSITE" id="PS50076">
    <property type="entry name" value="DNAJ_2"/>
    <property type="match status" value="1"/>
</dbReference>
<dbReference type="PANTHER" id="PTHR14021">
    <property type="entry name" value="IRON-SULFUR CLUSTER CO-CHAPERONE PROTEIN HSCB"/>
    <property type="match status" value="1"/>
</dbReference>
<keyword evidence="2" id="KW-0143">Chaperone</keyword>
<evidence type="ECO:0000259" key="3">
    <source>
        <dbReference type="PROSITE" id="PS50076"/>
    </source>
</evidence>
<dbReference type="GO" id="GO:0051087">
    <property type="term" value="F:protein-folding chaperone binding"/>
    <property type="evidence" value="ECO:0007669"/>
    <property type="project" value="InterPro"/>
</dbReference>
<evidence type="ECO:0000256" key="2">
    <source>
        <dbReference type="ARBA" id="ARBA00023186"/>
    </source>
</evidence>
<dbReference type="SUPFAM" id="SSF47144">
    <property type="entry name" value="HSC20 (HSCB), C-terminal oligomerisation domain"/>
    <property type="match status" value="1"/>
</dbReference>
<dbReference type="GO" id="GO:0005739">
    <property type="term" value="C:mitochondrion"/>
    <property type="evidence" value="ECO:0007669"/>
    <property type="project" value="TreeGrafter"/>
</dbReference>
<dbReference type="InterPro" id="IPR009073">
    <property type="entry name" value="HscB_oligo_C"/>
</dbReference>
<name>A0A7S0PZT3_9EUKA</name>
<sequence>MARRCSCKLVAPAGVRPGVMLLNRSLLHLRQLCASAEGGPPSHPDYFALLNVERRFDLDEVELQRAYRQLMAQLHPDRHSRAGELEQREVADRSAAVTHAHATLKAAHSRATHLLELRGVPLDEDSSGGLLAPSFLMEVMETREALETASPDAELPVLREVNDAATAEVCAGLAAAFDEGRLEEARRLTAQLQYLRRIGHEITERSEAV</sequence>
<dbReference type="InterPro" id="IPR004640">
    <property type="entry name" value="HscB"/>
</dbReference>
<comment type="similarity">
    <text evidence="1">Belongs to the HscB family.</text>
</comment>
<protein>
    <recommendedName>
        <fullName evidence="3">J domain-containing protein</fullName>
    </recommendedName>
</protein>
<proteinExistence type="inferred from homology"/>
<dbReference type="EMBL" id="HBEY01018602">
    <property type="protein sequence ID" value="CAD8605634.1"/>
    <property type="molecule type" value="Transcribed_RNA"/>
</dbReference>
<accession>A0A7S0PZT3</accession>
<dbReference type="NCBIfam" id="TIGR00714">
    <property type="entry name" value="hscB"/>
    <property type="match status" value="1"/>
</dbReference>